<gene>
    <name evidence="2" type="ORF">DWU98_09860</name>
</gene>
<feature type="chain" id="PRO_5016969477" description="Carbohydrate-binding protein" evidence="1">
    <location>
        <begin position="26"/>
        <end position="742"/>
    </location>
</feature>
<dbReference type="EMBL" id="QRBE01000004">
    <property type="protein sequence ID" value="RDS82317.1"/>
    <property type="molecule type" value="Genomic_DNA"/>
</dbReference>
<dbReference type="AlphaFoldDB" id="A0A370X213"/>
<feature type="signal peptide" evidence="1">
    <location>
        <begin position="1"/>
        <end position="25"/>
    </location>
</feature>
<evidence type="ECO:0000313" key="3">
    <source>
        <dbReference type="Proteomes" id="UP000254258"/>
    </source>
</evidence>
<proteinExistence type="predicted"/>
<comment type="caution">
    <text evidence="2">The sequence shown here is derived from an EMBL/GenBank/DDBJ whole genome shotgun (WGS) entry which is preliminary data.</text>
</comment>
<dbReference type="InterPro" id="IPR017853">
    <property type="entry name" value="GH"/>
</dbReference>
<dbReference type="RefSeq" id="WP_115495378.1">
    <property type="nucleotide sequence ID" value="NZ_QRBE01000004.1"/>
</dbReference>
<dbReference type="OrthoDB" id="182870at2"/>
<keyword evidence="1" id="KW-0732">Signal</keyword>
<evidence type="ECO:0000256" key="1">
    <source>
        <dbReference type="SAM" id="SignalP"/>
    </source>
</evidence>
<dbReference type="PROSITE" id="PS51257">
    <property type="entry name" value="PROKAR_LIPOPROTEIN"/>
    <property type="match status" value="1"/>
</dbReference>
<dbReference type="Proteomes" id="UP000254258">
    <property type="component" value="Unassembled WGS sequence"/>
</dbReference>
<sequence>MKSRLGFPVVFLFLACLALPKTSLATQHEIKSGGLIFAIDDATGAYTLDDGALHFAGTLPGGASRVVTSATDLRFTLAEGIEATVSPAPGTSGALLFSWKAVGSHAVAPPAFPDFNVVPAGLHSLSHRQVNFAPAVFDQPQDVSTPWVLFDQSGHALILSPASHFFLASMLGDARTRVAVGFNAEVQRLPTGFTSTALVAAGPDIATTYDAWGSALRGFYHRRPASAQADPILRSIGVLTDNAGGHYYYNYDYAEGLNYEESLVRFIERTRKAGYPFGYLQLDSWWYAKSSWNPEQRVGRIKNPALPDEDWNRYGGLLEWKAQPGVFPKGLAEFHARVQLPFLAHNRFIDKDSPYRKRFEISGAAAVDPRYWKELADYAAQSGIAVYLQDWLDATYKFSPALHNVPGEGERFMDGMASAMAAHGITMQYCMAYPLHMLQGVKYPNLTTIRAAGDGLTRDRWTQLAFNARFIRELGAWPATDVLPSKDTAAILFATLSGGPVGVGDAFEDLDRTNIFKVARGDGQIVKPDEPLMPLDASYLSEAQHTGAPIIAATVTRHGQHTTTYLLAFAADPSKPSMDFSVTPMALGYSGTVAVFDPMSETLALVDSKQAISGKLTGPDAFAYRVVAPVSASGIAVIGDIGKFVTMGRKRVASYEDITHGARLKLVFAANDKTVTVAGYARGNVVAHANGATILSTVRDPHAGLFKVELKSNAPGATQATLTLDVQSTGISANDPSPTSSL</sequence>
<organism evidence="2 3">
    <name type="scientific">Dyella monticola</name>
    <dbReference type="NCBI Taxonomy" id="1927958"/>
    <lineage>
        <taxon>Bacteria</taxon>
        <taxon>Pseudomonadati</taxon>
        <taxon>Pseudomonadota</taxon>
        <taxon>Gammaproteobacteria</taxon>
        <taxon>Lysobacterales</taxon>
        <taxon>Rhodanobacteraceae</taxon>
        <taxon>Dyella</taxon>
    </lineage>
</organism>
<name>A0A370X213_9GAMM</name>
<evidence type="ECO:0008006" key="4">
    <source>
        <dbReference type="Google" id="ProtNLM"/>
    </source>
</evidence>
<protein>
    <recommendedName>
        <fullName evidence="4">Carbohydrate-binding protein</fullName>
    </recommendedName>
</protein>
<reference evidence="2 3" key="1">
    <citation type="submission" date="2018-07" db="EMBL/GenBank/DDBJ databases">
        <title>Dyella monticola sp. nov. and Dyella psychrodurans sp. nov. isolated from monsoon evergreen broad-leaved forest soil of Dinghu Mountain, China.</title>
        <authorList>
            <person name="Gao Z."/>
            <person name="Qiu L."/>
        </authorList>
    </citation>
    <scope>NUCLEOTIDE SEQUENCE [LARGE SCALE GENOMIC DNA]</scope>
    <source>
        <strain evidence="2 3">4G-K06</strain>
    </source>
</reference>
<keyword evidence="3" id="KW-1185">Reference proteome</keyword>
<evidence type="ECO:0000313" key="2">
    <source>
        <dbReference type="EMBL" id="RDS82317.1"/>
    </source>
</evidence>
<accession>A0A370X213</accession>
<dbReference type="SUPFAM" id="SSF51445">
    <property type="entry name" value="(Trans)glycosidases"/>
    <property type="match status" value="1"/>
</dbReference>